<evidence type="ECO:0000313" key="3">
    <source>
        <dbReference type="Proteomes" id="UP000241462"/>
    </source>
</evidence>
<gene>
    <name evidence="2" type="ORF">BD289DRAFT_210974</name>
</gene>
<sequence>MPSNHPQAPQSTVTGPSSKPANQDFPNDQDQPIHQETMGSLLRLAAAALISTTTITSQARAQTFSNFVHDCAETGYNEDYTSVTGLNCAFNVTNKPFPPESFLNLDNCLSFDSQQLVGGQGGGYTAFCRECSGTSTYYFACTCGGNVTASIDLNSIIGVDWTDGSICCDSGTMNKPHVSCGTYGA</sequence>
<feature type="region of interest" description="Disordered" evidence="1">
    <location>
        <begin position="1"/>
        <end position="33"/>
    </location>
</feature>
<proteinExistence type="predicted"/>
<dbReference type="InParanoid" id="A0A2T3ABU6"/>
<evidence type="ECO:0000313" key="2">
    <source>
        <dbReference type="EMBL" id="PSR90641.1"/>
    </source>
</evidence>
<dbReference type="SUPFAM" id="SSF51322">
    <property type="entry name" value="Cyanovirin-N"/>
    <property type="match status" value="1"/>
</dbReference>
<evidence type="ECO:0008006" key="4">
    <source>
        <dbReference type="Google" id="ProtNLM"/>
    </source>
</evidence>
<organism evidence="2 3">
    <name type="scientific">Coniella lustricola</name>
    <dbReference type="NCBI Taxonomy" id="2025994"/>
    <lineage>
        <taxon>Eukaryota</taxon>
        <taxon>Fungi</taxon>
        <taxon>Dikarya</taxon>
        <taxon>Ascomycota</taxon>
        <taxon>Pezizomycotina</taxon>
        <taxon>Sordariomycetes</taxon>
        <taxon>Sordariomycetidae</taxon>
        <taxon>Diaporthales</taxon>
        <taxon>Schizoparmaceae</taxon>
        <taxon>Coniella</taxon>
    </lineage>
</organism>
<dbReference type="OrthoDB" id="5178170at2759"/>
<accession>A0A2T3ABU6</accession>
<protein>
    <recommendedName>
        <fullName evidence="4">Cyanovirin-N domain-containing protein</fullName>
    </recommendedName>
</protein>
<reference evidence="2 3" key="1">
    <citation type="journal article" date="2018" name="Mycol. Prog.">
        <title>Coniella lustricola, a new species from submerged detritus.</title>
        <authorList>
            <person name="Raudabaugh D.B."/>
            <person name="Iturriaga T."/>
            <person name="Carver A."/>
            <person name="Mondo S."/>
            <person name="Pangilinan J."/>
            <person name="Lipzen A."/>
            <person name="He G."/>
            <person name="Amirebrahimi M."/>
            <person name="Grigoriev I.V."/>
            <person name="Miller A.N."/>
        </authorList>
    </citation>
    <scope>NUCLEOTIDE SEQUENCE [LARGE SCALE GENOMIC DNA]</scope>
    <source>
        <strain evidence="2 3">B22-T-1</strain>
    </source>
</reference>
<evidence type="ECO:0000256" key="1">
    <source>
        <dbReference type="SAM" id="MobiDB-lite"/>
    </source>
</evidence>
<dbReference type="EMBL" id="KZ678417">
    <property type="protein sequence ID" value="PSR90641.1"/>
    <property type="molecule type" value="Genomic_DNA"/>
</dbReference>
<dbReference type="InterPro" id="IPR036673">
    <property type="entry name" value="Cyanovirin-N_sf"/>
</dbReference>
<keyword evidence="3" id="KW-1185">Reference proteome</keyword>
<dbReference type="Gene3D" id="2.30.60.10">
    <property type="entry name" value="Cyanovirin-N"/>
    <property type="match status" value="1"/>
</dbReference>
<name>A0A2T3ABU6_9PEZI</name>
<dbReference type="Proteomes" id="UP000241462">
    <property type="component" value="Unassembled WGS sequence"/>
</dbReference>
<dbReference type="AlphaFoldDB" id="A0A2T3ABU6"/>